<protein>
    <submittedName>
        <fullName evidence="1">Uncharacterized protein</fullName>
    </submittedName>
</protein>
<name>A0A8B3CNV8_9LEPT</name>
<dbReference type="EMBL" id="QHCS01000005">
    <property type="protein sequence ID" value="RHX84515.1"/>
    <property type="molecule type" value="Genomic_DNA"/>
</dbReference>
<reference evidence="2" key="1">
    <citation type="submission" date="2018-05" db="EMBL/GenBank/DDBJ databases">
        <title>Leptospira yasudae sp. nov. and Leptospira stimsonii sp. nov., two pathogenic species of the genus Leptospira isolated from environmental sources.</title>
        <authorList>
            <person name="Casanovas-Massana A."/>
            <person name="Hamond C."/>
            <person name="Santos L.A."/>
            <person name="Hacker K.P."/>
            <person name="Balassiano I."/>
            <person name="Medeiros M.A."/>
            <person name="Reis M.G."/>
            <person name="Ko A.I."/>
            <person name="Wunder E.A."/>
        </authorList>
    </citation>
    <scope>NUCLEOTIDE SEQUENCE [LARGE SCALE GENOMIC DNA]</scope>
    <source>
        <strain evidence="2">AMB6-RJ</strain>
    </source>
</reference>
<organism evidence="1 2">
    <name type="scientific">Leptospira stimsonii</name>
    <dbReference type="NCBI Taxonomy" id="2202203"/>
    <lineage>
        <taxon>Bacteria</taxon>
        <taxon>Pseudomonadati</taxon>
        <taxon>Spirochaetota</taxon>
        <taxon>Spirochaetia</taxon>
        <taxon>Leptospirales</taxon>
        <taxon>Leptospiraceae</taxon>
        <taxon>Leptospira</taxon>
    </lineage>
</organism>
<proteinExistence type="predicted"/>
<accession>A0A8B3CNV8</accession>
<evidence type="ECO:0000313" key="1">
    <source>
        <dbReference type="EMBL" id="RHX84515.1"/>
    </source>
</evidence>
<dbReference type="AlphaFoldDB" id="A0A8B3CNV8"/>
<evidence type="ECO:0000313" key="2">
    <source>
        <dbReference type="Proteomes" id="UP000266669"/>
    </source>
</evidence>
<sequence length="90" mass="10788">MDPQTFCRNSSKRFSLSINPTRRPKSFLDFSNLEFLKNFFSPPLRRNSYKILHFAIFHRLLFLNNSADFSKVTSEDLFFSHVRIDRVNRL</sequence>
<gene>
    <name evidence="1" type="ORF">DLM78_17505</name>
</gene>
<dbReference type="Proteomes" id="UP000266669">
    <property type="component" value="Unassembled WGS sequence"/>
</dbReference>
<comment type="caution">
    <text evidence="1">The sequence shown here is derived from an EMBL/GenBank/DDBJ whole genome shotgun (WGS) entry which is preliminary data.</text>
</comment>